<evidence type="ECO:0000256" key="1">
    <source>
        <dbReference type="SAM" id="Phobius"/>
    </source>
</evidence>
<dbReference type="AlphaFoldDB" id="A0A7K0KI55"/>
<keyword evidence="1" id="KW-0472">Membrane</keyword>
<organism evidence="2 3">
    <name type="scientific">Hallella mizrahii</name>
    <dbReference type="NCBI Taxonomy" id="2606637"/>
    <lineage>
        <taxon>Bacteria</taxon>
        <taxon>Pseudomonadati</taxon>
        <taxon>Bacteroidota</taxon>
        <taxon>Bacteroidia</taxon>
        <taxon>Bacteroidales</taxon>
        <taxon>Prevotellaceae</taxon>
        <taxon>Hallella</taxon>
    </lineage>
</organism>
<keyword evidence="3" id="KW-1185">Reference proteome</keyword>
<evidence type="ECO:0000313" key="3">
    <source>
        <dbReference type="Proteomes" id="UP000438914"/>
    </source>
</evidence>
<keyword evidence="1" id="KW-1133">Transmembrane helix</keyword>
<dbReference type="EMBL" id="VUNG01000029">
    <property type="protein sequence ID" value="MST85115.1"/>
    <property type="molecule type" value="Genomic_DNA"/>
</dbReference>
<comment type="caution">
    <text evidence="2">The sequence shown here is derived from an EMBL/GenBank/DDBJ whole genome shotgun (WGS) entry which is preliminary data.</text>
</comment>
<gene>
    <name evidence="2" type="ORF">FYJ73_10655</name>
</gene>
<reference evidence="2 3" key="1">
    <citation type="submission" date="2019-08" db="EMBL/GenBank/DDBJ databases">
        <title>In-depth cultivation of the pig gut microbiome towards novel bacterial diversity and tailored functional studies.</title>
        <authorList>
            <person name="Wylensek D."/>
            <person name="Hitch T.C.A."/>
            <person name="Clavel T."/>
        </authorList>
    </citation>
    <scope>NUCLEOTIDE SEQUENCE [LARGE SCALE GENOMIC DNA]</scope>
    <source>
        <strain evidence="2 3">LKV-178-WT-2A</strain>
    </source>
</reference>
<feature type="transmembrane region" description="Helical" evidence="1">
    <location>
        <begin position="12"/>
        <end position="43"/>
    </location>
</feature>
<evidence type="ECO:0000313" key="2">
    <source>
        <dbReference type="EMBL" id="MST85115.1"/>
    </source>
</evidence>
<dbReference type="Proteomes" id="UP000438914">
    <property type="component" value="Unassembled WGS sequence"/>
</dbReference>
<proteinExistence type="predicted"/>
<accession>A0A7K0KI55</accession>
<sequence>MKRTNLIIGFLSYALLALILIVCGWWLAALLLLLIYGVVILLYKHSKKAQWLIDGDPSDKETLDTIIAQYGQPDDVVVIDPSRANEPFGVILIYSAGRFLIAAGKRIPFDSITSISAKNSATPYTVGQYQILINTNDKLLGTLHFNAGYDAQFATNSATQVLHALK</sequence>
<dbReference type="RefSeq" id="WP_154534703.1">
    <property type="nucleotide sequence ID" value="NZ_VUNG01000029.1"/>
</dbReference>
<keyword evidence="1" id="KW-0812">Transmembrane</keyword>
<protein>
    <submittedName>
        <fullName evidence="2">Uncharacterized protein</fullName>
    </submittedName>
</protein>
<name>A0A7K0KI55_9BACT</name>